<reference evidence="10" key="1">
    <citation type="journal article" date="2023" name="Insect Mol. Biol.">
        <title>Genome sequencing provides insights into the evolution of gene families encoding plant cell wall-degrading enzymes in longhorned beetles.</title>
        <authorList>
            <person name="Shin N.R."/>
            <person name="Okamura Y."/>
            <person name="Kirsch R."/>
            <person name="Pauchet Y."/>
        </authorList>
    </citation>
    <scope>NUCLEOTIDE SEQUENCE</scope>
    <source>
        <strain evidence="10">RBIC_L_NR</strain>
    </source>
</reference>
<dbReference type="AlphaFoldDB" id="A0AAV8ZRW9"/>
<dbReference type="GO" id="GO:0000132">
    <property type="term" value="P:establishment of mitotic spindle orientation"/>
    <property type="evidence" value="ECO:0007669"/>
    <property type="project" value="TreeGrafter"/>
</dbReference>
<organism evidence="10 11">
    <name type="scientific">Rhamnusium bicolor</name>
    <dbReference type="NCBI Taxonomy" id="1586634"/>
    <lineage>
        <taxon>Eukaryota</taxon>
        <taxon>Metazoa</taxon>
        <taxon>Ecdysozoa</taxon>
        <taxon>Arthropoda</taxon>
        <taxon>Hexapoda</taxon>
        <taxon>Insecta</taxon>
        <taxon>Pterygota</taxon>
        <taxon>Neoptera</taxon>
        <taxon>Endopterygota</taxon>
        <taxon>Coleoptera</taxon>
        <taxon>Polyphaga</taxon>
        <taxon>Cucujiformia</taxon>
        <taxon>Chrysomeloidea</taxon>
        <taxon>Cerambycidae</taxon>
        <taxon>Lepturinae</taxon>
        <taxon>Rhagiini</taxon>
        <taxon>Rhamnusium</taxon>
    </lineage>
</organism>
<protein>
    <submittedName>
        <fullName evidence="10">Uncharacterized protein</fullName>
    </submittedName>
</protein>
<dbReference type="EMBL" id="JANEYF010000465">
    <property type="protein sequence ID" value="KAJ8969765.1"/>
    <property type="molecule type" value="Genomic_DNA"/>
</dbReference>
<evidence type="ECO:0000256" key="9">
    <source>
        <dbReference type="SAM" id="MobiDB-lite"/>
    </source>
</evidence>
<evidence type="ECO:0000256" key="5">
    <source>
        <dbReference type="ARBA" id="ARBA00022553"/>
    </source>
</evidence>
<evidence type="ECO:0000256" key="2">
    <source>
        <dbReference type="ARBA" id="ARBA00004496"/>
    </source>
</evidence>
<keyword evidence="7" id="KW-0802">TPR repeat</keyword>
<comment type="caution">
    <text evidence="10">The sequence shown here is derived from an EMBL/GenBank/DDBJ whole genome shotgun (WGS) entry which is preliminary data.</text>
</comment>
<keyword evidence="8" id="KW-0472">Membrane</keyword>
<dbReference type="GO" id="GO:0005092">
    <property type="term" value="F:GDP-dissociation inhibitor activity"/>
    <property type="evidence" value="ECO:0007669"/>
    <property type="project" value="TreeGrafter"/>
</dbReference>
<accession>A0AAV8ZRW9</accession>
<dbReference type="PANTHER" id="PTHR45954">
    <property type="entry name" value="LD33695P"/>
    <property type="match status" value="1"/>
</dbReference>
<evidence type="ECO:0000256" key="7">
    <source>
        <dbReference type="ARBA" id="ARBA00022803"/>
    </source>
</evidence>
<keyword evidence="6" id="KW-0677">Repeat</keyword>
<sequence length="71" mass="8163">MSSHLMQKRPGLSLPQPRTTTPIKNEDEDSFFDLLSRFQSKRMDDQRCSLAVENKENTNVANLPTTKARKI</sequence>
<dbReference type="PROSITE" id="PS50877">
    <property type="entry name" value="GOLOCO"/>
    <property type="match status" value="1"/>
</dbReference>
<keyword evidence="3" id="KW-1003">Cell membrane</keyword>
<dbReference type="SMART" id="SM00390">
    <property type="entry name" value="GoLoco"/>
    <property type="match status" value="1"/>
</dbReference>
<evidence type="ECO:0000256" key="4">
    <source>
        <dbReference type="ARBA" id="ARBA00022490"/>
    </source>
</evidence>
<name>A0AAV8ZRW9_9CUCU</name>
<dbReference type="GO" id="GO:0016020">
    <property type="term" value="C:membrane"/>
    <property type="evidence" value="ECO:0007669"/>
    <property type="project" value="UniProtKB-SubCell"/>
</dbReference>
<evidence type="ECO:0000256" key="3">
    <source>
        <dbReference type="ARBA" id="ARBA00022475"/>
    </source>
</evidence>
<evidence type="ECO:0000256" key="8">
    <source>
        <dbReference type="ARBA" id="ARBA00023136"/>
    </source>
</evidence>
<gene>
    <name evidence="10" type="ORF">NQ314_001602</name>
</gene>
<comment type="subcellular location">
    <subcellularLocation>
        <location evidence="2">Cytoplasm</location>
    </subcellularLocation>
    <subcellularLocation>
        <location evidence="1">Membrane</location>
    </subcellularLocation>
</comment>
<keyword evidence="4" id="KW-0963">Cytoplasm</keyword>
<dbReference type="GO" id="GO:0001965">
    <property type="term" value="F:G-protein alpha-subunit binding"/>
    <property type="evidence" value="ECO:0007669"/>
    <property type="project" value="TreeGrafter"/>
</dbReference>
<dbReference type="Gene3D" id="1.25.40.10">
    <property type="entry name" value="Tetratricopeptide repeat domain"/>
    <property type="match status" value="1"/>
</dbReference>
<dbReference type="PANTHER" id="PTHR45954:SF1">
    <property type="entry name" value="LD33695P"/>
    <property type="match status" value="1"/>
</dbReference>
<keyword evidence="5" id="KW-0597">Phosphoprotein</keyword>
<dbReference type="InterPro" id="IPR052386">
    <property type="entry name" value="GPSM"/>
</dbReference>
<dbReference type="InterPro" id="IPR003109">
    <property type="entry name" value="GoLoco_motif"/>
</dbReference>
<proteinExistence type="predicted"/>
<dbReference type="InterPro" id="IPR011990">
    <property type="entry name" value="TPR-like_helical_dom_sf"/>
</dbReference>
<evidence type="ECO:0000256" key="6">
    <source>
        <dbReference type="ARBA" id="ARBA00022737"/>
    </source>
</evidence>
<evidence type="ECO:0000256" key="1">
    <source>
        <dbReference type="ARBA" id="ARBA00004370"/>
    </source>
</evidence>
<evidence type="ECO:0000313" key="11">
    <source>
        <dbReference type="Proteomes" id="UP001162156"/>
    </source>
</evidence>
<feature type="region of interest" description="Disordered" evidence="9">
    <location>
        <begin position="1"/>
        <end position="25"/>
    </location>
</feature>
<dbReference type="Pfam" id="PF02188">
    <property type="entry name" value="GoLoco"/>
    <property type="match status" value="1"/>
</dbReference>
<evidence type="ECO:0000313" key="10">
    <source>
        <dbReference type="EMBL" id="KAJ8969765.1"/>
    </source>
</evidence>
<keyword evidence="11" id="KW-1185">Reference proteome</keyword>
<dbReference type="Proteomes" id="UP001162156">
    <property type="component" value="Unassembled WGS sequence"/>
</dbReference>
<dbReference type="GO" id="GO:0005938">
    <property type="term" value="C:cell cortex"/>
    <property type="evidence" value="ECO:0007669"/>
    <property type="project" value="TreeGrafter"/>
</dbReference>